<dbReference type="Proteomes" id="UP001176961">
    <property type="component" value="Unassembled WGS sequence"/>
</dbReference>
<proteinExistence type="predicted"/>
<keyword evidence="1" id="KW-0472">Membrane</keyword>
<dbReference type="AlphaFoldDB" id="A0AA36DNA4"/>
<evidence type="ECO:0000256" key="1">
    <source>
        <dbReference type="SAM" id="Phobius"/>
    </source>
</evidence>
<sequence length="94" mass="10679">MGLKIERRSISPLKFGAVAAGVAVVGGGWGAWHNPMEEFDKGLRDICRDREGGISVTKRIADGWTAEDYRFWMTEKPTAFWRYFLEEIIPSDDL</sequence>
<gene>
    <name evidence="2" type="ORF">CYNAS_LOCUS2716</name>
</gene>
<evidence type="ECO:0000313" key="3">
    <source>
        <dbReference type="Proteomes" id="UP001176961"/>
    </source>
</evidence>
<feature type="transmembrane region" description="Helical" evidence="1">
    <location>
        <begin position="12"/>
        <end position="32"/>
    </location>
</feature>
<keyword evidence="3" id="KW-1185">Reference proteome</keyword>
<name>A0AA36DNA4_CYLNA</name>
<comment type="caution">
    <text evidence="2">The sequence shown here is derived from an EMBL/GenBank/DDBJ whole genome shotgun (WGS) entry which is preliminary data.</text>
</comment>
<keyword evidence="1" id="KW-0812">Transmembrane</keyword>
<organism evidence="2 3">
    <name type="scientific">Cylicocyclus nassatus</name>
    <name type="common">Nematode worm</name>
    <dbReference type="NCBI Taxonomy" id="53992"/>
    <lineage>
        <taxon>Eukaryota</taxon>
        <taxon>Metazoa</taxon>
        <taxon>Ecdysozoa</taxon>
        <taxon>Nematoda</taxon>
        <taxon>Chromadorea</taxon>
        <taxon>Rhabditida</taxon>
        <taxon>Rhabditina</taxon>
        <taxon>Rhabditomorpha</taxon>
        <taxon>Strongyloidea</taxon>
        <taxon>Strongylidae</taxon>
        <taxon>Cylicocyclus</taxon>
    </lineage>
</organism>
<keyword evidence="1" id="KW-1133">Transmembrane helix</keyword>
<evidence type="ECO:0000313" key="2">
    <source>
        <dbReference type="EMBL" id="CAJ0590733.1"/>
    </source>
</evidence>
<dbReference type="EMBL" id="CATQJL010000001">
    <property type="protein sequence ID" value="CAJ0590733.1"/>
    <property type="molecule type" value="Genomic_DNA"/>
</dbReference>
<protein>
    <submittedName>
        <fullName evidence="2">Uncharacterized protein</fullName>
    </submittedName>
</protein>
<accession>A0AA36DNA4</accession>
<reference evidence="2" key="1">
    <citation type="submission" date="2023-07" db="EMBL/GenBank/DDBJ databases">
        <authorList>
            <consortium name="CYATHOMIX"/>
        </authorList>
    </citation>
    <scope>NUCLEOTIDE SEQUENCE</scope>
    <source>
        <strain evidence="2">N/A</strain>
    </source>
</reference>